<organism evidence="3 4">
    <name type="scientific">Mumia zhuanghuii</name>
    <dbReference type="NCBI Taxonomy" id="2585211"/>
    <lineage>
        <taxon>Bacteria</taxon>
        <taxon>Bacillati</taxon>
        <taxon>Actinomycetota</taxon>
        <taxon>Actinomycetes</taxon>
        <taxon>Propionibacteriales</taxon>
        <taxon>Nocardioidaceae</taxon>
        <taxon>Mumia</taxon>
    </lineage>
</organism>
<sequence length="229" mass="22743">MRVASALAGLTAVGVLLAGCGSEESPASEATASASPTAGDATASPPEVDGGGSIDLQGYASVEELADASPVVVLGTVASWEEGPIVDLGDERAPYAVLLVAVDQVVKDRDGVASGDTIAVPVSLEGEAVAAYAERAPEGSNVAFLGGADVGLSMFDGPKAAEVENPDAGSGDGSTLLWGDVQGVIVETGSGELANLDDYGRGALWAELVKVPAGEQFGMLAQRIMAARG</sequence>
<dbReference type="AlphaFoldDB" id="A0A5Q6S421"/>
<feature type="chain" id="PRO_5038831354" description="Lipoprotein" evidence="2">
    <location>
        <begin position="19"/>
        <end position="229"/>
    </location>
</feature>
<dbReference type="Proteomes" id="UP000307768">
    <property type="component" value="Unassembled WGS sequence"/>
</dbReference>
<feature type="compositionally biased region" description="Low complexity" evidence="1">
    <location>
        <begin position="25"/>
        <end position="38"/>
    </location>
</feature>
<keyword evidence="2" id="KW-0732">Signal</keyword>
<evidence type="ECO:0008006" key="5">
    <source>
        <dbReference type="Google" id="ProtNLM"/>
    </source>
</evidence>
<proteinExistence type="predicted"/>
<comment type="caution">
    <text evidence="3">The sequence shown here is derived from an EMBL/GenBank/DDBJ whole genome shotgun (WGS) entry which is preliminary data.</text>
</comment>
<feature type="signal peptide" evidence="2">
    <location>
        <begin position="1"/>
        <end position="18"/>
    </location>
</feature>
<evidence type="ECO:0000256" key="2">
    <source>
        <dbReference type="SAM" id="SignalP"/>
    </source>
</evidence>
<dbReference type="OrthoDB" id="9849128at2"/>
<dbReference type="RefSeq" id="WP_149768317.1">
    <property type="nucleotide sequence ID" value="NZ_VDFQ02000001.1"/>
</dbReference>
<dbReference type="PROSITE" id="PS51257">
    <property type="entry name" value="PROKAR_LIPOPROTEIN"/>
    <property type="match status" value="1"/>
</dbReference>
<evidence type="ECO:0000256" key="1">
    <source>
        <dbReference type="SAM" id="MobiDB-lite"/>
    </source>
</evidence>
<evidence type="ECO:0000313" key="3">
    <source>
        <dbReference type="EMBL" id="KAA1425143.1"/>
    </source>
</evidence>
<gene>
    <name evidence="3" type="ORF">FE697_004510</name>
</gene>
<dbReference type="EMBL" id="VDFQ02000001">
    <property type="protein sequence ID" value="KAA1425143.1"/>
    <property type="molecule type" value="Genomic_DNA"/>
</dbReference>
<accession>A0A5Q6S421</accession>
<reference evidence="3 4" key="1">
    <citation type="submission" date="2019-09" db="EMBL/GenBank/DDBJ databases">
        <title>Mumia zhuanghuii sp. nov. isolated from the intestinal contents of plateau pika (Ochotona curzoniae) in the Qinghai-Tibet plateau of China.</title>
        <authorList>
            <person name="Tian Z."/>
        </authorList>
    </citation>
    <scope>NUCLEOTIDE SEQUENCE [LARGE SCALE GENOMIC DNA]</scope>
    <source>
        <strain evidence="4">350</strain>
    </source>
</reference>
<protein>
    <recommendedName>
        <fullName evidence="5">Lipoprotein</fullName>
    </recommendedName>
</protein>
<name>A0A5Q6S421_9ACTN</name>
<evidence type="ECO:0000313" key="4">
    <source>
        <dbReference type="Proteomes" id="UP000307768"/>
    </source>
</evidence>
<feature type="region of interest" description="Disordered" evidence="1">
    <location>
        <begin position="25"/>
        <end position="53"/>
    </location>
</feature>